<dbReference type="InterPro" id="IPR025669">
    <property type="entry name" value="AAA_dom"/>
</dbReference>
<evidence type="ECO:0000313" key="14">
    <source>
        <dbReference type="Proteomes" id="UP000320042"/>
    </source>
</evidence>
<dbReference type="FunFam" id="3.40.50.300:FF:000527">
    <property type="entry name" value="Tyrosine-protein kinase etk"/>
    <property type="match status" value="1"/>
</dbReference>
<dbReference type="AlphaFoldDB" id="A0A563U0K2"/>
<protein>
    <recommendedName>
        <fullName evidence="3">non-specific protein-tyrosine kinase</fullName>
        <ecNumber evidence="3">2.7.10.2</ecNumber>
    </recommendedName>
</protein>
<dbReference type="EC" id="2.7.10.2" evidence="3"/>
<evidence type="ECO:0000256" key="9">
    <source>
        <dbReference type="ARBA" id="ARBA00051245"/>
    </source>
</evidence>
<keyword evidence="7" id="KW-0067">ATP-binding</keyword>
<dbReference type="PANTHER" id="PTHR32309">
    <property type="entry name" value="TYROSINE-PROTEIN KINASE"/>
    <property type="match status" value="1"/>
</dbReference>
<feature type="transmembrane region" description="Helical" evidence="10">
    <location>
        <begin position="29"/>
        <end position="49"/>
    </location>
</feature>
<dbReference type="Pfam" id="PF13807">
    <property type="entry name" value="GNVR"/>
    <property type="match status" value="1"/>
</dbReference>
<dbReference type="RefSeq" id="WP_146383136.1">
    <property type="nucleotide sequence ID" value="NZ_VOEJ01000009.1"/>
</dbReference>
<evidence type="ECO:0000256" key="8">
    <source>
        <dbReference type="ARBA" id="ARBA00023137"/>
    </source>
</evidence>
<evidence type="ECO:0000256" key="4">
    <source>
        <dbReference type="ARBA" id="ARBA00022679"/>
    </source>
</evidence>
<dbReference type="Pfam" id="PF13614">
    <property type="entry name" value="AAA_31"/>
    <property type="match status" value="1"/>
</dbReference>
<evidence type="ECO:0000259" key="11">
    <source>
        <dbReference type="Pfam" id="PF13614"/>
    </source>
</evidence>
<comment type="caution">
    <text evidence="13">The sequence shown here is derived from an EMBL/GenBank/DDBJ whole genome shotgun (WGS) entry which is preliminary data.</text>
</comment>
<evidence type="ECO:0000256" key="6">
    <source>
        <dbReference type="ARBA" id="ARBA00022777"/>
    </source>
</evidence>
<dbReference type="GO" id="GO:0005886">
    <property type="term" value="C:plasma membrane"/>
    <property type="evidence" value="ECO:0007669"/>
    <property type="project" value="UniProtKB-ARBA"/>
</dbReference>
<keyword evidence="10" id="KW-1133">Transmembrane helix</keyword>
<feature type="domain" description="AAA" evidence="11">
    <location>
        <begin position="581"/>
        <end position="700"/>
    </location>
</feature>
<proteinExistence type="inferred from homology"/>
<keyword evidence="6 13" id="KW-0418">Kinase</keyword>
<evidence type="ECO:0000256" key="5">
    <source>
        <dbReference type="ARBA" id="ARBA00022741"/>
    </source>
</evidence>
<dbReference type="InterPro" id="IPR032807">
    <property type="entry name" value="GNVR"/>
</dbReference>
<dbReference type="EMBL" id="VOEJ01000009">
    <property type="protein sequence ID" value="TWR25165.1"/>
    <property type="molecule type" value="Genomic_DNA"/>
</dbReference>
<sequence>MEETEVVSHKLPNQEIDYFKIGKILISRWYWIVGSLLFFVLGSNLYLWYTPKIYATGGTMKLEERRSELADLSNALPTTERGVNRILSETSILQSRAVVLRAIKDLNYPISFFVEGRVRTSELYPEKPLNIKIIQLDTLNFYRDVITFKPINNREYNLTYKVGGAEVSKNYNYNTPVTIATTSFSIAHSNVNKKSVYLFKFNSPEDFVGRVQGGLRAGEAVKNSNVIYLSLTDANPRFAADVLNNIMKEYLINDRNRKTQSASQMINFIDEQLSYLSNAVKGSATSIQNFKQKNKLMEVSSSAEAALTKAKDVESQQSLLKLQLLAINQLKEQIYKEKNNLTLNFNAADDQDAPAISKIVEDLDKLLNQRTDLLKTYTPTSAPIEEINRNILRIKSNALDILASAEGRIKRTLSFLNGQLSEVNQRIATFPVAERQSIDLQRSFEINEKVYSFLSEKKLESQIGRAGILPSATIVEQAQPNYSPVSPNERSIHRTAIILGLGVGLGLIILIRVLNPYIYDKETIESLTSIPIIGVIRKFPEKIDEDNVQVLALSKPKSIFAESVRSVRTNLNFLASEKQSKVICVTSEVAGEGKSFVTVNLSSTLSLIDKKVILIAADLRRSRLHQTFRVPNDKGLSTYLSNQSTLDEIILKSDQENLDFMVSGPVPPNPSELLHTEKMTQLVKYLSTIYDVVMIDTAPIGLVSDSIPLIRLSDINIFVIRSGKSKFYSATIPQRIAQEYNLNNTVIVLNAFAEDILHSRYYTTKFTGEGYGNRYYYYSDYSGYESSGYYVDSEKKKWWSLSRWLK</sequence>
<keyword evidence="8" id="KW-0829">Tyrosine-protein kinase</keyword>
<comment type="catalytic activity">
    <reaction evidence="9">
        <text>L-tyrosyl-[protein] + ATP = O-phospho-L-tyrosyl-[protein] + ADP + H(+)</text>
        <dbReference type="Rhea" id="RHEA:10596"/>
        <dbReference type="Rhea" id="RHEA-COMP:10136"/>
        <dbReference type="Rhea" id="RHEA-COMP:20101"/>
        <dbReference type="ChEBI" id="CHEBI:15378"/>
        <dbReference type="ChEBI" id="CHEBI:30616"/>
        <dbReference type="ChEBI" id="CHEBI:46858"/>
        <dbReference type="ChEBI" id="CHEBI:61978"/>
        <dbReference type="ChEBI" id="CHEBI:456216"/>
        <dbReference type="EC" id="2.7.10.2"/>
    </reaction>
</comment>
<organism evidence="13 14">
    <name type="scientific">Mucilaginibacter pallidiroseus</name>
    <dbReference type="NCBI Taxonomy" id="2599295"/>
    <lineage>
        <taxon>Bacteria</taxon>
        <taxon>Pseudomonadati</taxon>
        <taxon>Bacteroidota</taxon>
        <taxon>Sphingobacteriia</taxon>
        <taxon>Sphingobacteriales</taxon>
        <taxon>Sphingobacteriaceae</taxon>
        <taxon>Mucilaginibacter</taxon>
    </lineage>
</organism>
<evidence type="ECO:0000256" key="7">
    <source>
        <dbReference type="ARBA" id="ARBA00022840"/>
    </source>
</evidence>
<dbReference type="InterPro" id="IPR005702">
    <property type="entry name" value="Wzc-like_C"/>
</dbReference>
<dbReference type="InterPro" id="IPR050445">
    <property type="entry name" value="Bact_polysacc_biosynth/exp"/>
</dbReference>
<keyword evidence="10" id="KW-0472">Membrane</keyword>
<evidence type="ECO:0000256" key="10">
    <source>
        <dbReference type="SAM" id="Phobius"/>
    </source>
</evidence>
<gene>
    <name evidence="13" type="ORF">FPZ43_16975</name>
</gene>
<accession>A0A563U0K2</accession>
<dbReference type="Proteomes" id="UP000320042">
    <property type="component" value="Unassembled WGS sequence"/>
</dbReference>
<name>A0A563U0K2_9SPHI</name>
<evidence type="ECO:0000256" key="1">
    <source>
        <dbReference type="ARBA" id="ARBA00007316"/>
    </source>
</evidence>
<feature type="domain" description="Tyrosine-protein kinase G-rich" evidence="12">
    <location>
        <begin position="434"/>
        <end position="510"/>
    </location>
</feature>
<dbReference type="InterPro" id="IPR027417">
    <property type="entry name" value="P-loop_NTPase"/>
</dbReference>
<keyword evidence="14" id="KW-1185">Reference proteome</keyword>
<dbReference type="Gene3D" id="3.40.50.300">
    <property type="entry name" value="P-loop containing nucleotide triphosphate hydrolases"/>
    <property type="match status" value="1"/>
</dbReference>
<dbReference type="OrthoDB" id="9794577at2"/>
<evidence type="ECO:0000256" key="3">
    <source>
        <dbReference type="ARBA" id="ARBA00011903"/>
    </source>
</evidence>
<dbReference type="GO" id="GO:0005524">
    <property type="term" value="F:ATP binding"/>
    <property type="evidence" value="ECO:0007669"/>
    <property type="project" value="UniProtKB-KW"/>
</dbReference>
<evidence type="ECO:0000259" key="12">
    <source>
        <dbReference type="Pfam" id="PF13807"/>
    </source>
</evidence>
<dbReference type="GO" id="GO:0004715">
    <property type="term" value="F:non-membrane spanning protein tyrosine kinase activity"/>
    <property type="evidence" value="ECO:0007669"/>
    <property type="project" value="UniProtKB-EC"/>
</dbReference>
<comment type="similarity">
    <text evidence="1">Belongs to the CpsD/CapB family.</text>
</comment>
<dbReference type="NCBIfam" id="TIGR01007">
    <property type="entry name" value="eps_fam"/>
    <property type="match status" value="1"/>
</dbReference>
<dbReference type="SUPFAM" id="SSF52540">
    <property type="entry name" value="P-loop containing nucleoside triphosphate hydrolases"/>
    <property type="match status" value="1"/>
</dbReference>
<dbReference type="PANTHER" id="PTHR32309:SF13">
    <property type="entry name" value="FERRIC ENTEROBACTIN TRANSPORT PROTEIN FEPE"/>
    <property type="match status" value="1"/>
</dbReference>
<dbReference type="CDD" id="cd05387">
    <property type="entry name" value="BY-kinase"/>
    <property type="match status" value="1"/>
</dbReference>
<comment type="similarity">
    <text evidence="2">Belongs to the etk/wzc family.</text>
</comment>
<reference evidence="13 14" key="1">
    <citation type="submission" date="2019-07" db="EMBL/GenBank/DDBJ databases">
        <authorList>
            <person name="Kim J."/>
        </authorList>
    </citation>
    <scope>NUCLEOTIDE SEQUENCE [LARGE SCALE GENOMIC DNA]</scope>
    <source>
        <strain evidence="14">dk17</strain>
    </source>
</reference>
<keyword evidence="4 13" id="KW-0808">Transferase</keyword>
<dbReference type="GO" id="GO:0042802">
    <property type="term" value="F:identical protein binding"/>
    <property type="evidence" value="ECO:0007669"/>
    <property type="project" value="UniProtKB-ARBA"/>
</dbReference>
<evidence type="ECO:0000256" key="2">
    <source>
        <dbReference type="ARBA" id="ARBA00008883"/>
    </source>
</evidence>
<keyword evidence="5" id="KW-0547">Nucleotide-binding</keyword>
<keyword evidence="10" id="KW-0812">Transmembrane</keyword>
<evidence type="ECO:0000313" key="13">
    <source>
        <dbReference type="EMBL" id="TWR25165.1"/>
    </source>
</evidence>